<organism evidence="1">
    <name type="scientific">viral metagenome</name>
    <dbReference type="NCBI Taxonomy" id="1070528"/>
    <lineage>
        <taxon>unclassified sequences</taxon>
        <taxon>metagenomes</taxon>
        <taxon>organismal metagenomes</taxon>
    </lineage>
</organism>
<gene>
    <name evidence="1" type="ORF">MM415A02188_0010</name>
</gene>
<protein>
    <submittedName>
        <fullName evidence="1">Uncharacterized protein</fullName>
    </submittedName>
</protein>
<dbReference type="EMBL" id="MT142059">
    <property type="protein sequence ID" value="QJA73879.1"/>
    <property type="molecule type" value="Genomic_DNA"/>
</dbReference>
<reference evidence="1" key="1">
    <citation type="submission" date="2020-03" db="EMBL/GenBank/DDBJ databases">
        <title>The deep terrestrial virosphere.</title>
        <authorList>
            <person name="Holmfeldt K."/>
            <person name="Nilsson E."/>
            <person name="Simone D."/>
            <person name="Lopez-Fernandez M."/>
            <person name="Wu X."/>
            <person name="de Brujin I."/>
            <person name="Lundin D."/>
            <person name="Andersson A."/>
            <person name="Bertilsson S."/>
            <person name="Dopson M."/>
        </authorList>
    </citation>
    <scope>NUCLEOTIDE SEQUENCE</scope>
    <source>
        <strain evidence="1">MM415A02188</strain>
    </source>
</reference>
<dbReference type="AlphaFoldDB" id="A0A6M3JUX1"/>
<evidence type="ECO:0000313" key="1">
    <source>
        <dbReference type="EMBL" id="QJA73879.1"/>
    </source>
</evidence>
<name>A0A6M3JUX1_9ZZZZ</name>
<proteinExistence type="predicted"/>
<accession>A0A6M3JUX1</accession>
<sequence length="138" mass="14521">MVSGKNYDIKTVSKTMTKGTRAVIGSAAVAAGMKRYVTFVRVEKAATNQKGQGAKVFFASGALSNTASTLTLASAAQKLQIVLTSAITADASEAQIPNMIDTQNPLFTIAASKWLTLFCASVATFSSPANVLVQYYDQ</sequence>